<evidence type="ECO:0000259" key="7">
    <source>
        <dbReference type="Pfam" id="PF03798"/>
    </source>
</evidence>
<sequence length="214" mass="23882">MAIILRAGLPYGSPLMVLHHATVVIAQIIFLSTGYPSFYMAASGLLFEASNVFFIPHVLMIQLNVTGIAPTLNGSLLILTYTLCRPLACTILAILSISDLTSFDPPDAFGWLAALIALLCFYVLLTLSIHWWITSILPSLHAGMTKTLGEGYYQPCLRLVPSRLRGWLWRSCTPRGREQAREARRRFRALQELKNELEEPTDATLPQEQQPELA</sequence>
<feature type="compositionally biased region" description="Polar residues" evidence="5">
    <location>
        <begin position="204"/>
        <end position="214"/>
    </location>
</feature>
<evidence type="ECO:0000256" key="3">
    <source>
        <dbReference type="ARBA" id="ARBA00022989"/>
    </source>
</evidence>
<feature type="transmembrane region" description="Helical" evidence="6">
    <location>
        <begin position="12"/>
        <end position="31"/>
    </location>
</feature>
<evidence type="ECO:0000256" key="5">
    <source>
        <dbReference type="SAM" id="MobiDB-lite"/>
    </source>
</evidence>
<keyword evidence="4 6" id="KW-0472">Membrane</keyword>
<comment type="subcellular location">
    <subcellularLocation>
        <location evidence="1">Membrane</location>
        <topology evidence="1">Multi-pass membrane protein</topology>
    </subcellularLocation>
</comment>
<feature type="domain" description="TLC" evidence="7">
    <location>
        <begin position="14"/>
        <end position="133"/>
    </location>
</feature>
<dbReference type="Pfam" id="PF03798">
    <property type="entry name" value="TRAM_LAG1_CLN8"/>
    <property type="match status" value="1"/>
</dbReference>
<proteinExistence type="predicted"/>
<protein>
    <recommendedName>
        <fullName evidence="7">TLC domain-containing protein</fullName>
    </recommendedName>
</protein>
<dbReference type="InterPro" id="IPR006634">
    <property type="entry name" value="TLC-dom"/>
</dbReference>
<keyword evidence="3 6" id="KW-1133">Transmembrane helix</keyword>
<reference evidence="8" key="1">
    <citation type="submission" date="2021-01" db="EMBL/GenBank/DDBJ databases">
        <authorList>
            <person name="Corre E."/>
            <person name="Pelletier E."/>
            <person name="Niang G."/>
            <person name="Scheremetjew M."/>
            <person name="Finn R."/>
            <person name="Kale V."/>
            <person name="Holt S."/>
            <person name="Cochrane G."/>
            <person name="Meng A."/>
            <person name="Brown T."/>
            <person name="Cohen L."/>
        </authorList>
    </citation>
    <scope>NUCLEOTIDE SEQUENCE</scope>
    <source>
        <strain evidence="8">UTEX LB 985</strain>
    </source>
</reference>
<feature type="transmembrane region" description="Helical" evidence="6">
    <location>
        <begin position="109"/>
        <end position="133"/>
    </location>
</feature>
<feature type="transmembrane region" description="Helical" evidence="6">
    <location>
        <begin position="37"/>
        <end position="55"/>
    </location>
</feature>
<dbReference type="AlphaFoldDB" id="A0A7S2C5T3"/>
<feature type="region of interest" description="Disordered" evidence="5">
    <location>
        <begin position="193"/>
        <end position="214"/>
    </location>
</feature>
<gene>
    <name evidence="8" type="ORF">CBRE1094_LOCUS6131</name>
</gene>
<keyword evidence="2 6" id="KW-0812">Transmembrane</keyword>
<feature type="transmembrane region" description="Helical" evidence="6">
    <location>
        <begin position="76"/>
        <end position="97"/>
    </location>
</feature>
<evidence type="ECO:0000313" key="8">
    <source>
        <dbReference type="EMBL" id="CAD9414826.1"/>
    </source>
</evidence>
<evidence type="ECO:0000256" key="4">
    <source>
        <dbReference type="ARBA" id="ARBA00023136"/>
    </source>
</evidence>
<organism evidence="8">
    <name type="scientific">Haptolina brevifila</name>
    <dbReference type="NCBI Taxonomy" id="156173"/>
    <lineage>
        <taxon>Eukaryota</taxon>
        <taxon>Haptista</taxon>
        <taxon>Haptophyta</taxon>
        <taxon>Prymnesiophyceae</taxon>
        <taxon>Prymnesiales</taxon>
        <taxon>Prymnesiaceae</taxon>
        <taxon>Haptolina</taxon>
    </lineage>
</organism>
<evidence type="ECO:0000256" key="6">
    <source>
        <dbReference type="SAM" id="Phobius"/>
    </source>
</evidence>
<evidence type="ECO:0000256" key="2">
    <source>
        <dbReference type="ARBA" id="ARBA00022692"/>
    </source>
</evidence>
<dbReference type="EMBL" id="HBGU01011135">
    <property type="protein sequence ID" value="CAD9414826.1"/>
    <property type="molecule type" value="Transcribed_RNA"/>
</dbReference>
<evidence type="ECO:0000256" key="1">
    <source>
        <dbReference type="ARBA" id="ARBA00004141"/>
    </source>
</evidence>
<accession>A0A7S2C5T3</accession>
<name>A0A7S2C5T3_9EUKA</name>
<dbReference type="GO" id="GO:0016020">
    <property type="term" value="C:membrane"/>
    <property type="evidence" value="ECO:0007669"/>
    <property type="project" value="UniProtKB-SubCell"/>
</dbReference>